<organism evidence="1 2">
    <name type="scientific">Methanonatronarchaeum thermophilum</name>
    <dbReference type="NCBI Taxonomy" id="1927129"/>
    <lineage>
        <taxon>Archaea</taxon>
        <taxon>Methanobacteriati</taxon>
        <taxon>Methanobacteriota</taxon>
        <taxon>Methanonatronarchaeia</taxon>
        <taxon>Methanonatronarchaeales</taxon>
        <taxon>Methanonatronarchaeaceae</taxon>
        <taxon>Methanonatronarchaeum</taxon>
    </lineage>
</organism>
<reference evidence="1 2" key="1">
    <citation type="submission" date="2016-12" db="EMBL/GenBank/DDBJ databases">
        <title>Discovery of methanogenic haloarchaea.</title>
        <authorList>
            <person name="Sorokin D.Y."/>
            <person name="Makarova K.S."/>
            <person name="Abbas B."/>
            <person name="Ferrer M."/>
            <person name="Golyshin P.N."/>
        </authorList>
    </citation>
    <scope>NUCLEOTIDE SEQUENCE [LARGE SCALE GENOMIC DNA]</scope>
    <source>
        <strain evidence="1">AMET1</strain>
    </source>
</reference>
<accession>A0A1Y3GF23</accession>
<dbReference type="GO" id="GO:0016301">
    <property type="term" value="F:kinase activity"/>
    <property type="evidence" value="ECO:0007669"/>
    <property type="project" value="UniProtKB-KW"/>
</dbReference>
<proteinExistence type="predicted"/>
<protein>
    <submittedName>
        <fullName evidence="1">CopG/MetJ family transcription regulator fused to thiamine monophosphate kinase-like domain</fullName>
    </submittedName>
</protein>
<keyword evidence="1" id="KW-0418">Kinase</keyword>
<evidence type="ECO:0000313" key="2">
    <source>
        <dbReference type="Proteomes" id="UP000195137"/>
    </source>
</evidence>
<sequence length="295" mass="32857">MDKQIDSVSSEFGLSRSEVIRQALTIYFNIIGDIDKLTNIRDLSKEEIQVSHENTRDVHFINLDSFNISIVIANSSSGGIGPKEHDNVSVNGDVVGSIIARTALIKMLSIHGEPTTIMLNFSNEMEETGNQIIKGVRTECKKIGIKNIVIGHSEENIKTCQTGVSITAIGVIDKEKQKTRKTQIKAGDKIYCIGNPVVGENILNTDLPQLEDIKLLQRNKSIKKIYPIGHQGIKKELTNQLKDKKHRIKWKKTNIDLNRSAGPSSAVIAITKPNIDKQKIKKRTRIQTTEIAEIT</sequence>
<dbReference type="EMBL" id="MRZU01000003">
    <property type="protein sequence ID" value="OUJ18794.1"/>
    <property type="molecule type" value="Genomic_DNA"/>
</dbReference>
<evidence type="ECO:0000313" key="1">
    <source>
        <dbReference type="EMBL" id="OUJ18794.1"/>
    </source>
</evidence>
<dbReference type="Proteomes" id="UP000195137">
    <property type="component" value="Unassembled WGS sequence"/>
</dbReference>
<keyword evidence="2" id="KW-1185">Reference proteome</keyword>
<dbReference type="AlphaFoldDB" id="A0A1Y3GF23"/>
<name>A0A1Y3GF23_9EURY</name>
<keyword evidence="1" id="KW-0808">Transferase</keyword>
<comment type="caution">
    <text evidence="1">The sequence shown here is derived from an EMBL/GenBank/DDBJ whole genome shotgun (WGS) entry which is preliminary data.</text>
</comment>
<gene>
    <name evidence="1" type="ORF">AMET1_0445</name>
</gene>